<name>A0A165ZFW9_9EURY</name>
<keyword evidence="3" id="KW-1185">Reference proteome</keyword>
<gene>
    <name evidence="2" type="ORF">MBFIL_16850</name>
</gene>
<dbReference type="RefSeq" id="WP_066973595.1">
    <property type="nucleotide sequence ID" value="NZ_LWMT01000267.1"/>
</dbReference>
<reference evidence="2 3" key="1">
    <citation type="submission" date="2016-04" db="EMBL/GenBank/DDBJ databases">
        <title>Genome sequence of Methanobrevibacter filiformis DSM 11501.</title>
        <authorList>
            <person name="Poehlein A."/>
            <person name="Seedorf H."/>
            <person name="Daniel R."/>
        </authorList>
    </citation>
    <scope>NUCLEOTIDE SEQUENCE [LARGE SCALE GENOMIC DNA]</scope>
    <source>
        <strain evidence="2 3">DSM 11501</strain>
    </source>
</reference>
<feature type="transmembrane region" description="Helical" evidence="1">
    <location>
        <begin position="7"/>
        <end position="25"/>
    </location>
</feature>
<keyword evidence="1" id="KW-0472">Membrane</keyword>
<comment type="caution">
    <text evidence="2">The sequence shown here is derived from an EMBL/GenBank/DDBJ whole genome shotgun (WGS) entry which is preliminary data.</text>
</comment>
<sequence length="242" mass="28184">MFLFKRRTSTLLIMFGTVLAFYSFILFGDPVFAIILFVLLLIFLIIPAREIYLEGTGTRLQRLLLFLILILICLIKPFYDASLYTTGFIYWDYFWLYNWFIHNFLFNFTISVVLILFLNATSEISHDTKLYNSKLTGFFGFFNKINNSIIDNLDSEYFNINRNTEKRTNKFINKLKGSYSPIISKYSSLNLFLVICVVFSLIIILNSGISVNYFISILLILISLLVIILIVSAILYTDNTEK</sequence>
<protein>
    <submittedName>
        <fullName evidence="2">Uncharacterized protein</fullName>
    </submittedName>
</protein>
<dbReference type="AlphaFoldDB" id="A0A165ZFW9"/>
<dbReference type="EMBL" id="LWMT01000267">
    <property type="protein sequence ID" value="KZX10658.1"/>
    <property type="molecule type" value="Genomic_DNA"/>
</dbReference>
<organism evidence="2 3">
    <name type="scientific">Methanobrevibacter filiformis</name>
    <dbReference type="NCBI Taxonomy" id="55758"/>
    <lineage>
        <taxon>Archaea</taxon>
        <taxon>Methanobacteriati</taxon>
        <taxon>Methanobacteriota</taxon>
        <taxon>Methanomada group</taxon>
        <taxon>Methanobacteria</taxon>
        <taxon>Methanobacteriales</taxon>
        <taxon>Methanobacteriaceae</taxon>
        <taxon>Methanobrevibacter</taxon>
    </lineage>
</organism>
<feature type="transmembrane region" description="Helical" evidence="1">
    <location>
        <begin position="99"/>
        <end position="120"/>
    </location>
</feature>
<feature type="transmembrane region" description="Helical" evidence="1">
    <location>
        <begin position="213"/>
        <end position="236"/>
    </location>
</feature>
<evidence type="ECO:0000313" key="2">
    <source>
        <dbReference type="EMBL" id="KZX10658.1"/>
    </source>
</evidence>
<dbReference type="STRING" id="55758.MBFIL_16850"/>
<keyword evidence="1" id="KW-0812">Transmembrane</keyword>
<keyword evidence="1" id="KW-1133">Transmembrane helix</keyword>
<accession>A0A165ZFW9</accession>
<feature type="transmembrane region" description="Helical" evidence="1">
    <location>
        <begin position="189"/>
        <end position="207"/>
    </location>
</feature>
<dbReference type="Proteomes" id="UP000077066">
    <property type="component" value="Unassembled WGS sequence"/>
</dbReference>
<feature type="transmembrane region" description="Helical" evidence="1">
    <location>
        <begin position="60"/>
        <end position="79"/>
    </location>
</feature>
<evidence type="ECO:0000313" key="3">
    <source>
        <dbReference type="Proteomes" id="UP000077066"/>
    </source>
</evidence>
<evidence type="ECO:0000256" key="1">
    <source>
        <dbReference type="SAM" id="Phobius"/>
    </source>
</evidence>
<proteinExistence type="predicted"/>
<dbReference type="PATRIC" id="fig|55758.3.peg.1897"/>
<feature type="transmembrane region" description="Helical" evidence="1">
    <location>
        <begin position="31"/>
        <end position="48"/>
    </location>
</feature>